<feature type="compositionally biased region" description="Low complexity" evidence="2">
    <location>
        <begin position="244"/>
        <end position="254"/>
    </location>
</feature>
<protein>
    <submittedName>
        <fullName evidence="3">Uncharacterized protein</fullName>
    </submittedName>
</protein>
<organism evidence="3 4">
    <name type="scientific">Tritrichomonas foetus</name>
    <dbReference type="NCBI Taxonomy" id="1144522"/>
    <lineage>
        <taxon>Eukaryota</taxon>
        <taxon>Metamonada</taxon>
        <taxon>Parabasalia</taxon>
        <taxon>Tritrichomonadida</taxon>
        <taxon>Tritrichomonadidae</taxon>
        <taxon>Tritrichomonas</taxon>
    </lineage>
</organism>
<feature type="coiled-coil region" evidence="1">
    <location>
        <begin position="20"/>
        <end position="89"/>
    </location>
</feature>
<feature type="region of interest" description="Disordered" evidence="2">
    <location>
        <begin position="203"/>
        <end position="267"/>
    </location>
</feature>
<feature type="compositionally biased region" description="Polar residues" evidence="2">
    <location>
        <begin position="203"/>
        <end position="228"/>
    </location>
</feature>
<keyword evidence="1" id="KW-0175">Coiled coil</keyword>
<accession>A0A1J4KHI5</accession>
<gene>
    <name evidence="3" type="ORF">TRFO_21869</name>
</gene>
<evidence type="ECO:0000256" key="1">
    <source>
        <dbReference type="SAM" id="Coils"/>
    </source>
</evidence>
<evidence type="ECO:0000313" key="3">
    <source>
        <dbReference type="EMBL" id="OHT09300.1"/>
    </source>
</evidence>
<sequence length="491" mass="55505">MSLVRIQFDETSLITRFTTVDDKLDRHEEMIRELQKLLQNVPTRDELNEVRNELNKNIDEKVNLLNEKINDLNNKCDKAINDVDSLKNGLEDRLSQLSDFFNIKLRQKSEELSGLIPRDNSKLLELAERIGKCENLITENKGTILSTRDSVQHIATSIAGLNSTNASLDGSLPSTMNGSMDFLRANFGQIYEELNNIKEQLYKQPSTSSTPIKSSVPASPRPQITTPRLSMLSPRPVEEAPKSQQQQQQQQHPQPQQPPPLIVNISKTNVGKPSAVNHESVSKPDYDLTRVRPYPAMKANWYDDPNLPPIQTFVNLEDAIDFIYRLHPPLQAYLTAMNKKLAETVEELGRKIDRDQVDRLFLKIQSIIGELRSHIDALKNNLKNTATRDEINDIFEELMIANRSDSQTAVGRVRCMACGRETPQVTGALTEAELQRALGTPPNSIAYRSGPSHVGVCYNSRDGFDSEIVETPRSVRPFKQKRVKSKIKSPF</sequence>
<dbReference type="VEuPathDB" id="TrichDB:TRFO_21869"/>
<dbReference type="Gene3D" id="1.20.58.60">
    <property type="match status" value="1"/>
</dbReference>
<dbReference type="RefSeq" id="XP_068362436.1">
    <property type="nucleotide sequence ID" value="XM_068502240.1"/>
</dbReference>
<evidence type="ECO:0000256" key="2">
    <source>
        <dbReference type="SAM" id="MobiDB-lite"/>
    </source>
</evidence>
<keyword evidence="4" id="KW-1185">Reference proteome</keyword>
<reference evidence="3" key="1">
    <citation type="submission" date="2016-10" db="EMBL/GenBank/DDBJ databases">
        <authorList>
            <person name="Benchimol M."/>
            <person name="Almeida L.G."/>
            <person name="Vasconcelos A.T."/>
            <person name="Perreira-Neves A."/>
            <person name="Rosa I.A."/>
            <person name="Tasca T."/>
            <person name="Bogo M.R."/>
            <person name="de Souza W."/>
        </authorList>
    </citation>
    <scope>NUCLEOTIDE SEQUENCE [LARGE SCALE GENOMIC DNA]</scope>
    <source>
        <strain evidence="3">K</strain>
    </source>
</reference>
<name>A0A1J4KHI5_9EUKA</name>
<evidence type="ECO:0000313" key="4">
    <source>
        <dbReference type="Proteomes" id="UP000179807"/>
    </source>
</evidence>
<proteinExistence type="predicted"/>
<dbReference type="OrthoDB" id="10664343at2759"/>
<dbReference type="AlphaFoldDB" id="A0A1J4KHI5"/>
<dbReference type="EMBL" id="MLAK01000643">
    <property type="protein sequence ID" value="OHT09300.1"/>
    <property type="molecule type" value="Genomic_DNA"/>
</dbReference>
<dbReference type="Proteomes" id="UP000179807">
    <property type="component" value="Unassembled WGS sequence"/>
</dbReference>
<dbReference type="GeneID" id="94836944"/>
<comment type="caution">
    <text evidence="3">The sequence shown here is derived from an EMBL/GenBank/DDBJ whole genome shotgun (WGS) entry which is preliminary data.</text>
</comment>